<gene>
    <name evidence="8" type="ORF">HB662_04705</name>
</gene>
<feature type="signal peptide" evidence="6">
    <location>
        <begin position="1"/>
        <end position="23"/>
    </location>
</feature>
<proteinExistence type="inferred from homology"/>
<name>A0ABX1EUQ6_9PROT</name>
<evidence type="ECO:0000259" key="7">
    <source>
        <dbReference type="Pfam" id="PF00496"/>
    </source>
</evidence>
<evidence type="ECO:0000256" key="2">
    <source>
        <dbReference type="ARBA" id="ARBA00005695"/>
    </source>
</evidence>
<evidence type="ECO:0000256" key="3">
    <source>
        <dbReference type="ARBA" id="ARBA00022448"/>
    </source>
</evidence>
<evidence type="ECO:0000256" key="1">
    <source>
        <dbReference type="ARBA" id="ARBA00004418"/>
    </source>
</evidence>
<keyword evidence="9" id="KW-1185">Reference proteome</keyword>
<dbReference type="Proteomes" id="UP000765160">
    <property type="component" value="Unassembled WGS sequence"/>
</dbReference>
<dbReference type="SUPFAM" id="SSF53850">
    <property type="entry name" value="Periplasmic binding protein-like II"/>
    <property type="match status" value="1"/>
</dbReference>
<comment type="caution">
    <text evidence="8">The sequence shown here is derived from an EMBL/GenBank/DDBJ whole genome shotgun (WGS) entry which is preliminary data.</text>
</comment>
<evidence type="ECO:0000256" key="6">
    <source>
        <dbReference type="SAM" id="SignalP"/>
    </source>
</evidence>
<organism evidence="8 9">
    <name type="scientific">Falsiroseomonas frigidaquae</name>
    <dbReference type="NCBI Taxonomy" id="487318"/>
    <lineage>
        <taxon>Bacteria</taxon>
        <taxon>Pseudomonadati</taxon>
        <taxon>Pseudomonadota</taxon>
        <taxon>Alphaproteobacteria</taxon>
        <taxon>Acetobacterales</taxon>
        <taxon>Roseomonadaceae</taxon>
        <taxon>Falsiroseomonas</taxon>
    </lineage>
</organism>
<comment type="subcellular location">
    <subcellularLocation>
        <location evidence="1">Periplasm</location>
    </subcellularLocation>
</comment>
<dbReference type="Gene3D" id="3.40.190.10">
    <property type="entry name" value="Periplasmic binding protein-like II"/>
    <property type="match status" value="1"/>
</dbReference>
<dbReference type="EMBL" id="JAAVTX010000002">
    <property type="protein sequence ID" value="NKE44063.1"/>
    <property type="molecule type" value="Genomic_DNA"/>
</dbReference>
<dbReference type="PANTHER" id="PTHR30290">
    <property type="entry name" value="PERIPLASMIC BINDING COMPONENT OF ABC TRANSPORTER"/>
    <property type="match status" value="1"/>
</dbReference>
<accession>A0ABX1EUQ6</accession>
<dbReference type="Gene3D" id="3.90.76.10">
    <property type="entry name" value="Dipeptide-binding Protein, Domain 1"/>
    <property type="match status" value="1"/>
</dbReference>
<dbReference type="RefSeq" id="WP_168047738.1">
    <property type="nucleotide sequence ID" value="NZ_JAATJR010000002.1"/>
</dbReference>
<feature type="chain" id="PRO_5046639388" evidence="6">
    <location>
        <begin position="24"/>
        <end position="533"/>
    </location>
</feature>
<dbReference type="InterPro" id="IPR030678">
    <property type="entry name" value="Peptide/Ni-bd"/>
</dbReference>
<reference evidence="8 9" key="1">
    <citation type="submission" date="2020-03" db="EMBL/GenBank/DDBJ databases">
        <title>Roseomonas selenitidurans sp. nov. isolated from soil.</title>
        <authorList>
            <person name="Liu H."/>
        </authorList>
    </citation>
    <scope>NUCLEOTIDE SEQUENCE [LARGE SCALE GENOMIC DNA]</scope>
    <source>
        <strain evidence="8 9">JCM 15073</strain>
    </source>
</reference>
<dbReference type="Gene3D" id="3.10.105.10">
    <property type="entry name" value="Dipeptide-binding Protein, Domain 3"/>
    <property type="match status" value="1"/>
</dbReference>
<evidence type="ECO:0000313" key="9">
    <source>
        <dbReference type="Proteomes" id="UP000765160"/>
    </source>
</evidence>
<dbReference type="Pfam" id="PF00496">
    <property type="entry name" value="SBP_bac_5"/>
    <property type="match status" value="1"/>
</dbReference>
<evidence type="ECO:0000256" key="4">
    <source>
        <dbReference type="ARBA" id="ARBA00022729"/>
    </source>
</evidence>
<dbReference type="InterPro" id="IPR039424">
    <property type="entry name" value="SBP_5"/>
</dbReference>
<feature type="domain" description="Solute-binding protein family 5" evidence="7">
    <location>
        <begin position="75"/>
        <end position="444"/>
    </location>
</feature>
<feature type="compositionally biased region" description="Basic and acidic residues" evidence="5">
    <location>
        <begin position="518"/>
        <end position="533"/>
    </location>
</feature>
<protein>
    <submittedName>
        <fullName evidence="8">ABC transporter substrate-binding protein</fullName>
    </submittedName>
</protein>
<keyword evidence="3" id="KW-0813">Transport</keyword>
<evidence type="ECO:0000256" key="5">
    <source>
        <dbReference type="SAM" id="MobiDB-lite"/>
    </source>
</evidence>
<feature type="region of interest" description="Disordered" evidence="5">
    <location>
        <begin position="514"/>
        <end position="533"/>
    </location>
</feature>
<comment type="similarity">
    <text evidence="2">Belongs to the bacterial solute-binding protein 5 family.</text>
</comment>
<dbReference type="PIRSF" id="PIRSF002741">
    <property type="entry name" value="MppA"/>
    <property type="match status" value="1"/>
</dbReference>
<sequence>MKTGTLKTLLLAGCVLGAGVVQTAGGQSAGAQTLRMAVGAQVTSLDPHYHNISPNNAFAATIFSNLMEMDPNSRPVAALAESWRPIGEDVWELKLRAGVTFHDGTPFTADDVAFTLDRIPKVVNSPGSFRTYTHSIIGVEVVDPLTVRLQTRGPDPVLPANLSQVPMLSRKIHEGASTEDFNSGRLAIGTGPFRIIGGRSPDRIELERNDSYWDGAEPWQRVEYRMVTNAAARTSSLLAGDVDFIDQVPTADLARMRRDESIRISEIDSLRLVYFHFDHMRDGPSPFITDNAGQPLPRNPLRDVRVRRALALAVDRAAIVERVMEGNAAAINQFMPPGAFGHAPELAPPPPADPAQARRLLAEAGYPEGFRITLHGPNDRYPNDARIVQAVAQMWSRIGVRTAVDVQPFSSFVTRASRQEFSSFLVSWGSSTGEPSGGMRSVLATFDRSRGMGAVNRGRYSNPEFDALLMRGMRELDDAKREALLQEAMRMAMADQAIIPTHVQRNVWAMRQGFAHTPRTDERTRPQDVRPAN</sequence>
<dbReference type="PANTHER" id="PTHR30290:SF9">
    <property type="entry name" value="OLIGOPEPTIDE-BINDING PROTEIN APPA"/>
    <property type="match status" value="1"/>
</dbReference>
<keyword evidence="4 6" id="KW-0732">Signal</keyword>
<dbReference type="CDD" id="cd08498">
    <property type="entry name" value="PBP2_NikA_DppA_OppA_like_2"/>
    <property type="match status" value="1"/>
</dbReference>
<evidence type="ECO:0000313" key="8">
    <source>
        <dbReference type="EMBL" id="NKE44063.1"/>
    </source>
</evidence>
<dbReference type="InterPro" id="IPR000914">
    <property type="entry name" value="SBP_5_dom"/>
</dbReference>